<accession>A0A6B1DA18</accession>
<dbReference type="AlphaFoldDB" id="A0A6B1DA18"/>
<dbReference type="InterPro" id="IPR004291">
    <property type="entry name" value="Transposase_IS66_central"/>
</dbReference>
<organism evidence="2">
    <name type="scientific">Caldilineaceae bacterium SB0661_bin_32</name>
    <dbReference type="NCBI Taxonomy" id="2605255"/>
    <lineage>
        <taxon>Bacteria</taxon>
        <taxon>Bacillati</taxon>
        <taxon>Chloroflexota</taxon>
        <taxon>Caldilineae</taxon>
        <taxon>Caldilineales</taxon>
        <taxon>Caldilineaceae</taxon>
    </lineage>
</organism>
<sequence length="76" mass="8686">MVRRKANARVCYDFRIPFENNQVERDVRMIKVQQKVSGCFRTSGCFCTEDGAHIFCALRAYISTARKHGLNAIDAT</sequence>
<reference evidence="2" key="1">
    <citation type="submission" date="2019-09" db="EMBL/GenBank/DDBJ databases">
        <title>Characterisation of the sponge microbiome using genome-centric metagenomics.</title>
        <authorList>
            <person name="Engelberts J.P."/>
            <person name="Robbins S.J."/>
            <person name="De Goeij J.M."/>
            <person name="Aranda M."/>
            <person name="Bell S.C."/>
            <person name="Webster N.S."/>
        </authorList>
    </citation>
    <scope>NUCLEOTIDE SEQUENCE</scope>
    <source>
        <strain evidence="2">SB0661_bin_32</strain>
    </source>
</reference>
<evidence type="ECO:0000259" key="1">
    <source>
        <dbReference type="Pfam" id="PF03050"/>
    </source>
</evidence>
<comment type="caution">
    <text evidence="2">The sequence shown here is derived from an EMBL/GenBank/DDBJ whole genome shotgun (WGS) entry which is preliminary data.</text>
</comment>
<evidence type="ECO:0000313" key="2">
    <source>
        <dbReference type="EMBL" id="MYC96263.1"/>
    </source>
</evidence>
<dbReference type="EMBL" id="VXMH01000076">
    <property type="protein sequence ID" value="MYC96263.1"/>
    <property type="molecule type" value="Genomic_DNA"/>
</dbReference>
<name>A0A6B1DA18_9CHLR</name>
<feature type="domain" description="Transposase IS66 central" evidence="1">
    <location>
        <begin position="5"/>
        <end position="43"/>
    </location>
</feature>
<protein>
    <submittedName>
        <fullName evidence="2">Transposase</fullName>
    </submittedName>
</protein>
<proteinExistence type="predicted"/>
<gene>
    <name evidence="2" type="ORF">F4X14_14970</name>
</gene>
<dbReference type="Pfam" id="PF03050">
    <property type="entry name" value="DDE_Tnp_IS66"/>
    <property type="match status" value="1"/>
</dbReference>